<dbReference type="PANTHER" id="PTHR43639:SF1">
    <property type="entry name" value="SHORT-CHAIN DEHYDROGENASE_REDUCTASE FAMILY PROTEIN"/>
    <property type="match status" value="1"/>
</dbReference>
<dbReference type="RefSeq" id="WP_271090354.1">
    <property type="nucleotide sequence ID" value="NZ_JAPJZH010000008.1"/>
</dbReference>
<evidence type="ECO:0000313" key="4">
    <source>
        <dbReference type="EMBL" id="MDA4846586.1"/>
    </source>
</evidence>
<feature type="domain" description="Ketoreductase" evidence="3">
    <location>
        <begin position="8"/>
        <end position="189"/>
    </location>
</feature>
<dbReference type="PRINTS" id="PR00081">
    <property type="entry name" value="GDHRDH"/>
</dbReference>
<dbReference type="InterPro" id="IPR002347">
    <property type="entry name" value="SDR_fam"/>
</dbReference>
<name>A0ABT4VPG5_9HYPH</name>
<dbReference type="InterPro" id="IPR057326">
    <property type="entry name" value="KR_dom"/>
</dbReference>
<reference evidence="4" key="1">
    <citation type="submission" date="2022-11" db="EMBL/GenBank/DDBJ databases">
        <title>Hoeflea poritis sp. nov., isolated from scleractinian coral Porites lutea.</title>
        <authorList>
            <person name="Zhang G."/>
            <person name="Wei Q."/>
            <person name="Cai L."/>
        </authorList>
    </citation>
    <scope>NUCLEOTIDE SEQUENCE</scope>
    <source>
        <strain evidence="4">E7-10</strain>
    </source>
</reference>
<dbReference type="InterPro" id="IPR020904">
    <property type="entry name" value="Sc_DH/Rdtase_CS"/>
</dbReference>
<dbReference type="SMART" id="SM00822">
    <property type="entry name" value="PKS_KR"/>
    <property type="match status" value="1"/>
</dbReference>
<accession>A0ABT4VPG5</accession>
<gene>
    <name evidence="4" type="ORF">OOZ53_14575</name>
</gene>
<evidence type="ECO:0000259" key="3">
    <source>
        <dbReference type="SMART" id="SM00822"/>
    </source>
</evidence>
<comment type="caution">
    <text evidence="4">The sequence shown here is derived from an EMBL/GenBank/DDBJ whole genome shotgun (WGS) entry which is preliminary data.</text>
</comment>
<dbReference type="CDD" id="cd05233">
    <property type="entry name" value="SDR_c"/>
    <property type="match status" value="1"/>
</dbReference>
<dbReference type="PROSITE" id="PS00061">
    <property type="entry name" value="ADH_SHORT"/>
    <property type="match status" value="1"/>
</dbReference>
<organism evidence="4 5">
    <name type="scientific">Hoeflea poritis</name>
    <dbReference type="NCBI Taxonomy" id="2993659"/>
    <lineage>
        <taxon>Bacteria</taxon>
        <taxon>Pseudomonadati</taxon>
        <taxon>Pseudomonadota</taxon>
        <taxon>Alphaproteobacteria</taxon>
        <taxon>Hyphomicrobiales</taxon>
        <taxon>Rhizobiaceae</taxon>
        <taxon>Hoeflea</taxon>
    </lineage>
</organism>
<evidence type="ECO:0000256" key="1">
    <source>
        <dbReference type="ARBA" id="ARBA00006484"/>
    </source>
</evidence>
<keyword evidence="2" id="KW-0560">Oxidoreductase</keyword>
<comment type="similarity">
    <text evidence="1">Belongs to the short-chain dehydrogenases/reductases (SDR) family.</text>
</comment>
<dbReference type="PANTHER" id="PTHR43639">
    <property type="entry name" value="OXIDOREDUCTASE, SHORT-CHAIN DEHYDROGENASE/REDUCTASE FAMILY (AFU_ORTHOLOGUE AFUA_5G02870)"/>
    <property type="match status" value="1"/>
</dbReference>
<dbReference type="Pfam" id="PF13561">
    <property type="entry name" value="adh_short_C2"/>
    <property type="match status" value="1"/>
</dbReference>
<evidence type="ECO:0000313" key="5">
    <source>
        <dbReference type="Proteomes" id="UP001148313"/>
    </source>
</evidence>
<protein>
    <submittedName>
        <fullName evidence="4">SDR family NAD(P)-dependent oxidoreductase</fullName>
    </submittedName>
</protein>
<dbReference type="SUPFAM" id="SSF51735">
    <property type="entry name" value="NAD(P)-binding Rossmann-fold domains"/>
    <property type="match status" value="1"/>
</dbReference>
<dbReference type="InterPro" id="IPR036291">
    <property type="entry name" value="NAD(P)-bd_dom_sf"/>
</dbReference>
<dbReference type="PRINTS" id="PR00080">
    <property type="entry name" value="SDRFAMILY"/>
</dbReference>
<keyword evidence="5" id="KW-1185">Reference proteome</keyword>
<dbReference type="Gene3D" id="3.40.50.720">
    <property type="entry name" value="NAD(P)-binding Rossmann-like Domain"/>
    <property type="match status" value="1"/>
</dbReference>
<evidence type="ECO:0000256" key="2">
    <source>
        <dbReference type="ARBA" id="ARBA00023002"/>
    </source>
</evidence>
<sequence>MSQRFENSIVLVTGANDRGFGGAIAEKFAEEGATLVLTDRVAPSRLLGRLERRGASVRWHEGDITDAGFVNNMVAETVSEFGRIDTVVNCAGVSCFGLFEDLTDEQWDFTFDVNVKGTVRVSRAALPHMTSPGGVIVNIASVLAENACAGNAAYGASKAAVIALTNSLALEVAPKKIRAVCIAPALAHTPMLHDFAKDFTQEAWDQVNACHPLGTGSRHDIANAVAFLASSDAGWITGSTLPLGWTRTIPLPMVSSEKQQS</sequence>
<dbReference type="EMBL" id="JAPJZH010000008">
    <property type="protein sequence ID" value="MDA4846586.1"/>
    <property type="molecule type" value="Genomic_DNA"/>
</dbReference>
<proteinExistence type="inferred from homology"/>
<dbReference type="Proteomes" id="UP001148313">
    <property type="component" value="Unassembled WGS sequence"/>
</dbReference>